<proteinExistence type="predicted"/>
<name>A0A323UXB2_9RHOO</name>
<dbReference type="AlphaFoldDB" id="A0A323UXB2"/>
<keyword evidence="2" id="KW-1185">Reference proteome</keyword>
<evidence type="ECO:0000313" key="2">
    <source>
        <dbReference type="Proteomes" id="UP000248259"/>
    </source>
</evidence>
<evidence type="ECO:0000313" key="1">
    <source>
        <dbReference type="EMBL" id="PZA17105.1"/>
    </source>
</evidence>
<sequence length="102" mass="11177">MAFTPRPVPVCFERVLSATPAQFERDLRQAWPEVSGSAAAGRLAIEVAPMRLELELRVLASRRIALLELPQLKVCYAFQGGDESARARLLARLDLAMQKGGG</sequence>
<organism evidence="1 2">
    <name type="scientific">Parazoarcus communis SWub3 = DSM 12120</name>
    <dbReference type="NCBI Taxonomy" id="1121029"/>
    <lineage>
        <taxon>Bacteria</taxon>
        <taxon>Pseudomonadati</taxon>
        <taxon>Pseudomonadota</taxon>
        <taxon>Betaproteobacteria</taxon>
        <taxon>Rhodocyclales</taxon>
        <taxon>Zoogloeaceae</taxon>
        <taxon>Parazoarcus</taxon>
    </lineage>
</organism>
<comment type="caution">
    <text evidence="1">The sequence shown here is derived from an EMBL/GenBank/DDBJ whole genome shotgun (WGS) entry which is preliminary data.</text>
</comment>
<dbReference type="OrthoDB" id="8687690at2"/>
<protein>
    <submittedName>
        <fullName evidence="1">Uncharacterized protein</fullName>
    </submittedName>
</protein>
<dbReference type="Proteomes" id="UP000248259">
    <property type="component" value="Unassembled WGS sequence"/>
</dbReference>
<dbReference type="EMBL" id="QKOE01000004">
    <property type="protein sequence ID" value="PZA17105.1"/>
    <property type="molecule type" value="Genomic_DNA"/>
</dbReference>
<reference evidence="1 2" key="1">
    <citation type="submission" date="2018-06" db="EMBL/GenBank/DDBJ databases">
        <title>Azoarcus communis strain SWub3 genome.</title>
        <authorList>
            <person name="Zorraquino Salvo V."/>
            <person name="Toubiana D."/>
            <person name="Blumwald E."/>
        </authorList>
    </citation>
    <scope>NUCLEOTIDE SEQUENCE [LARGE SCALE GENOMIC DNA]</scope>
    <source>
        <strain evidence="1 2">SWub3</strain>
    </source>
</reference>
<accession>A0A323UXB2</accession>
<gene>
    <name evidence="1" type="ORF">DNK49_07650</name>
</gene>
<dbReference type="RefSeq" id="WP_110523750.1">
    <property type="nucleotide sequence ID" value="NZ_QKOE01000004.1"/>
</dbReference>